<dbReference type="NCBIfam" id="NF046042">
    <property type="entry name" value="LicT"/>
    <property type="match status" value="1"/>
</dbReference>
<dbReference type="GO" id="GO:0003723">
    <property type="term" value="F:RNA binding"/>
    <property type="evidence" value="ECO:0007669"/>
    <property type="project" value="InterPro"/>
</dbReference>
<dbReference type="Gene3D" id="1.10.1790.10">
    <property type="entry name" value="PRD domain"/>
    <property type="match status" value="2"/>
</dbReference>
<dbReference type="PANTHER" id="PTHR30185">
    <property type="entry name" value="CRYPTIC BETA-GLUCOSIDE BGL OPERON ANTITERMINATOR"/>
    <property type="match status" value="1"/>
</dbReference>
<dbReference type="SUPFAM" id="SSF63520">
    <property type="entry name" value="PTS-regulatory domain, PRD"/>
    <property type="match status" value="2"/>
</dbReference>
<feature type="domain" description="PRD" evidence="2">
    <location>
        <begin position="65"/>
        <end position="169"/>
    </location>
</feature>
<dbReference type="InterPro" id="IPR036650">
    <property type="entry name" value="CAT_RNA-bd_dom_sf"/>
</dbReference>
<evidence type="ECO:0000313" key="3">
    <source>
        <dbReference type="EMBL" id="MDZ5759908.1"/>
    </source>
</evidence>
<dbReference type="EMBL" id="JAVBVO010000004">
    <property type="protein sequence ID" value="MDZ5759908.1"/>
    <property type="molecule type" value="Genomic_DNA"/>
</dbReference>
<dbReference type="GO" id="GO:0006355">
    <property type="term" value="P:regulation of DNA-templated transcription"/>
    <property type="evidence" value="ECO:0007669"/>
    <property type="project" value="InterPro"/>
</dbReference>
<evidence type="ECO:0000259" key="2">
    <source>
        <dbReference type="PROSITE" id="PS51372"/>
    </source>
</evidence>
<dbReference type="InterPro" id="IPR050661">
    <property type="entry name" value="BglG_antiterminators"/>
</dbReference>
<dbReference type="Gene3D" id="2.30.24.10">
    <property type="entry name" value="CAT RNA-binding domain"/>
    <property type="match status" value="1"/>
</dbReference>
<dbReference type="InterPro" id="IPR004341">
    <property type="entry name" value="CAT_RNA-bd_dom"/>
</dbReference>
<evidence type="ECO:0000256" key="1">
    <source>
        <dbReference type="ARBA" id="ARBA00022737"/>
    </source>
</evidence>
<evidence type="ECO:0000313" key="4">
    <source>
        <dbReference type="Proteomes" id="UP001290462"/>
    </source>
</evidence>
<protein>
    <submittedName>
        <fullName evidence="3">PRD domain-containing protein</fullName>
    </submittedName>
</protein>
<dbReference type="Pfam" id="PF03123">
    <property type="entry name" value="CAT_RBD"/>
    <property type="match status" value="1"/>
</dbReference>
<proteinExistence type="predicted"/>
<dbReference type="InterPro" id="IPR036634">
    <property type="entry name" value="PRD_sf"/>
</dbReference>
<reference evidence="3" key="1">
    <citation type="submission" date="2023-08" db="EMBL/GenBank/DDBJ databases">
        <title>Genomic characterization of piscicolin 126 produced by Carnobacterium maltaromaticum CM22 strain isolated from salmon (Salmo salar).</title>
        <authorList>
            <person name="Gonzalez-Gragera E."/>
            <person name="Garcia-Lopez J.D."/>
            <person name="Teso-Perez C."/>
            <person name="Gimenez-Hernandez I."/>
            <person name="Peralta-Sanchez J.M."/>
            <person name="Valdivia E."/>
            <person name="Montalban-Lopez M."/>
            <person name="Martin-Platero A.M."/>
            <person name="Banos A."/>
            <person name="Martinez-Bueno M."/>
        </authorList>
    </citation>
    <scope>NUCLEOTIDE SEQUENCE</scope>
    <source>
        <strain evidence="3">CM22</strain>
    </source>
</reference>
<accession>A0AAW9JWA6</accession>
<dbReference type="AlphaFoldDB" id="A0AAW9JWA6"/>
<dbReference type="RefSeq" id="WP_322809493.1">
    <property type="nucleotide sequence ID" value="NZ_JAVBVO010000004.1"/>
</dbReference>
<comment type="caution">
    <text evidence="3">The sequence shown here is derived from an EMBL/GenBank/DDBJ whole genome shotgun (WGS) entry which is preliminary data.</text>
</comment>
<dbReference type="Proteomes" id="UP001290462">
    <property type="component" value="Unassembled WGS sequence"/>
</dbReference>
<dbReference type="Pfam" id="PF00874">
    <property type="entry name" value="PRD"/>
    <property type="match status" value="2"/>
</dbReference>
<feature type="domain" description="PRD" evidence="2">
    <location>
        <begin position="170"/>
        <end position="280"/>
    </location>
</feature>
<name>A0AAW9JWA6_CARML</name>
<keyword evidence="1" id="KW-0677">Repeat</keyword>
<dbReference type="SMART" id="SM01061">
    <property type="entry name" value="CAT_RBD"/>
    <property type="match status" value="1"/>
</dbReference>
<dbReference type="PANTHER" id="PTHR30185:SF15">
    <property type="entry name" value="CRYPTIC BETA-GLUCOSIDE BGL OPERON ANTITERMINATOR"/>
    <property type="match status" value="1"/>
</dbReference>
<dbReference type="SUPFAM" id="SSF50151">
    <property type="entry name" value="SacY-like RNA-binding domain"/>
    <property type="match status" value="1"/>
</dbReference>
<gene>
    <name evidence="3" type="ORF">RAK27_14695</name>
</gene>
<dbReference type="InterPro" id="IPR011608">
    <property type="entry name" value="PRD"/>
</dbReference>
<organism evidence="3 4">
    <name type="scientific">Carnobacterium maltaromaticum</name>
    <name type="common">Carnobacterium piscicola</name>
    <dbReference type="NCBI Taxonomy" id="2751"/>
    <lineage>
        <taxon>Bacteria</taxon>
        <taxon>Bacillati</taxon>
        <taxon>Bacillota</taxon>
        <taxon>Bacilli</taxon>
        <taxon>Lactobacillales</taxon>
        <taxon>Carnobacteriaceae</taxon>
        <taxon>Carnobacterium</taxon>
    </lineage>
</organism>
<dbReference type="PROSITE" id="PS51372">
    <property type="entry name" value="PRD_2"/>
    <property type="match status" value="2"/>
</dbReference>
<sequence length="284" mass="33093">MNIHKILNNNVLIAIDDNGIEQVMMGKGIGFKQNAGDPVDITRADKIFHLENNGLKQHFNSLIDEVPYPILKVTEEFIDISKQRLKQKLNESLHVSLVDHIYHALKRHENEQTISNSLVWEINRLYPAEFGLAKEFLTMIQTEISIELPIDEAGFIAMHLINAEMNEEMNATVANTKEVSAILKIVKYHLGVEFDEESLNFYRFLTHLRFFVQRVSKNHLLENEDPELYLMMKKKYPQAYTCTTKIAEYIYATFHIDLTSEEMLYLLIHLKRLKTRDKALTNKD</sequence>